<feature type="domain" description="Transposase IS116/IS110/IS902 C-terminal" evidence="1">
    <location>
        <begin position="15"/>
        <end position="69"/>
    </location>
</feature>
<dbReference type="Proteomes" id="UP001529201">
    <property type="component" value="Unassembled WGS sequence"/>
</dbReference>
<proteinExistence type="predicted"/>
<evidence type="ECO:0000313" key="3">
    <source>
        <dbReference type="Proteomes" id="UP001529201"/>
    </source>
</evidence>
<dbReference type="RefSeq" id="WP_010291571.1">
    <property type="nucleotide sequence ID" value="NZ_CP065993.1"/>
</dbReference>
<comment type="caution">
    <text evidence="2">The sequence shown here is derived from an EMBL/GenBank/DDBJ whole genome shotgun (WGS) entry which is preliminary data.</text>
</comment>
<dbReference type="InterPro" id="IPR003346">
    <property type="entry name" value="Transposase_20"/>
</dbReference>
<reference evidence="2 3" key="1">
    <citation type="submission" date="2023-02" db="EMBL/GenBank/DDBJ databases">
        <title>Antimicrobial susceptibility testing and tentative epidemiological cut-off values for Lactobacillaceae family species intended for ingestion.</title>
        <authorList>
            <person name="Noehr-Meldgaard K."/>
            <person name="Struve C."/>
            <person name="Ingmer H."/>
            <person name="Koza A."/>
            <person name="Al-Nakeeb K."/>
            <person name="Agersoe Y."/>
        </authorList>
    </citation>
    <scope>NUCLEOTIDE SEQUENCE [LARGE SCALE GENOMIC DNA]</scope>
    <source>
        <strain evidence="2 3">DSM 20193</strain>
    </source>
</reference>
<dbReference type="Pfam" id="PF02371">
    <property type="entry name" value="Transposase_20"/>
    <property type="match status" value="1"/>
</dbReference>
<organism evidence="2 3">
    <name type="scientific">Leuconostoc pseudomesenteroides</name>
    <dbReference type="NCBI Taxonomy" id="33968"/>
    <lineage>
        <taxon>Bacteria</taxon>
        <taxon>Bacillati</taxon>
        <taxon>Bacillota</taxon>
        <taxon>Bacilli</taxon>
        <taxon>Lactobacillales</taxon>
        <taxon>Lactobacillaceae</taxon>
        <taxon>Leuconostoc</taxon>
    </lineage>
</organism>
<keyword evidence="3" id="KW-1185">Reference proteome</keyword>
<dbReference type="EMBL" id="JARGDN010000021">
    <property type="protein sequence ID" value="MDG9734445.1"/>
    <property type="molecule type" value="Genomic_DNA"/>
</dbReference>
<gene>
    <name evidence="2" type="ORF">P1N92_10060</name>
</gene>
<protein>
    <submittedName>
        <fullName evidence="2">IS110 family transposase</fullName>
    </submittedName>
</protein>
<sequence length="84" mass="9626">MLGKAKDLPEYSIHQTIPGFSDKTVVSLIAEFGDLHRFRTANKLNAFVGIDLRFNDSGDYKSTGFITKREIVPHSKFYLEQYQI</sequence>
<dbReference type="GeneID" id="71455182"/>
<name>A0ABT6HF37_LEUPS</name>
<evidence type="ECO:0000259" key="1">
    <source>
        <dbReference type="Pfam" id="PF02371"/>
    </source>
</evidence>
<evidence type="ECO:0000313" key="2">
    <source>
        <dbReference type="EMBL" id="MDG9734445.1"/>
    </source>
</evidence>
<accession>A0ABT6HF37</accession>